<proteinExistence type="predicted"/>
<reference evidence="4" key="1">
    <citation type="submission" date="2016-10" db="EMBL/GenBank/DDBJ databases">
        <authorList>
            <person name="Varghese N."/>
            <person name="Submissions S."/>
        </authorList>
    </citation>
    <scope>NUCLEOTIDE SEQUENCE [LARGE SCALE GENOMIC DNA]</scope>
    <source>
        <strain evidence="4">DSM 45405</strain>
    </source>
</reference>
<name>A0A1H6INW0_MYCRU</name>
<accession>A0A1H6INW0</accession>
<feature type="region of interest" description="Disordered" evidence="1">
    <location>
        <begin position="47"/>
        <end position="71"/>
    </location>
</feature>
<keyword evidence="2" id="KW-0732">Signal</keyword>
<evidence type="ECO:0000313" key="4">
    <source>
        <dbReference type="Proteomes" id="UP000182915"/>
    </source>
</evidence>
<organism evidence="3 4">
    <name type="scientific">Mycolicibacterium rutilum</name>
    <name type="common">Mycobacterium rutilum</name>
    <dbReference type="NCBI Taxonomy" id="370526"/>
    <lineage>
        <taxon>Bacteria</taxon>
        <taxon>Bacillati</taxon>
        <taxon>Actinomycetota</taxon>
        <taxon>Actinomycetes</taxon>
        <taxon>Mycobacteriales</taxon>
        <taxon>Mycobacteriaceae</taxon>
        <taxon>Mycolicibacterium</taxon>
    </lineage>
</organism>
<sequence length="71" mass="7049">MLGHTVRAILAAAVITVAASGTATAAAAPKGPCENVPYVGVCEPLRGTPHTPSRQSMGEVVLPGTNPQTVG</sequence>
<dbReference type="RefSeq" id="WP_083405728.1">
    <property type="nucleotide sequence ID" value="NZ_LT629971.1"/>
</dbReference>
<feature type="chain" id="PRO_5038553625" description="Intersectin-EH binding protein Ibp1" evidence="2">
    <location>
        <begin position="26"/>
        <end position="71"/>
    </location>
</feature>
<evidence type="ECO:0000256" key="2">
    <source>
        <dbReference type="SAM" id="SignalP"/>
    </source>
</evidence>
<dbReference type="AlphaFoldDB" id="A0A1H6INW0"/>
<evidence type="ECO:0000256" key="1">
    <source>
        <dbReference type="SAM" id="MobiDB-lite"/>
    </source>
</evidence>
<evidence type="ECO:0008006" key="5">
    <source>
        <dbReference type="Google" id="ProtNLM"/>
    </source>
</evidence>
<gene>
    <name evidence="3" type="ORF">SAMN04489835_0390</name>
</gene>
<dbReference type="Proteomes" id="UP000182915">
    <property type="component" value="Chromosome I"/>
</dbReference>
<protein>
    <recommendedName>
        <fullName evidence="5">Intersectin-EH binding protein Ibp1</fullName>
    </recommendedName>
</protein>
<dbReference type="EMBL" id="LT629971">
    <property type="protein sequence ID" value="SEH48683.1"/>
    <property type="molecule type" value="Genomic_DNA"/>
</dbReference>
<feature type="signal peptide" evidence="2">
    <location>
        <begin position="1"/>
        <end position="25"/>
    </location>
</feature>
<evidence type="ECO:0000313" key="3">
    <source>
        <dbReference type="EMBL" id="SEH48683.1"/>
    </source>
</evidence>
<dbReference type="OrthoDB" id="4641692at2"/>
<keyword evidence="4" id="KW-1185">Reference proteome</keyword>